<evidence type="ECO:0000313" key="6">
    <source>
        <dbReference type="EMBL" id="VDI52003.1"/>
    </source>
</evidence>
<dbReference type="AlphaFoldDB" id="A0A8B6FLD2"/>
<feature type="compositionally biased region" description="Low complexity" evidence="4">
    <location>
        <begin position="278"/>
        <end position="292"/>
    </location>
</feature>
<dbReference type="PROSITE" id="PS51720">
    <property type="entry name" value="G_AIG1"/>
    <property type="match status" value="1"/>
</dbReference>
<keyword evidence="3" id="KW-0342">GTP-binding</keyword>
<dbReference type="InterPro" id="IPR027417">
    <property type="entry name" value="P-loop_NTPase"/>
</dbReference>
<accession>A0A8B6FLD2</accession>
<evidence type="ECO:0000256" key="4">
    <source>
        <dbReference type="SAM" id="MobiDB-lite"/>
    </source>
</evidence>
<keyword evidence="2" id="KW-0547">Nucleotide-binding</keyword>
<protein>
    <recommendedName>
        <fullName evidence="5">AIG1-type G domain-containing protein</fullName>
    </recommendedName>
</protein>
<feature type="region of interest" description="Disordered" evidence="4">
    <location>
        <begin position="278"/>
        <end position="308"/>
    </location>
</feature>
<dbReference type="InterPro" id="IPR006703">
    <property type="entry name" value="G_AIG1"/>
</dbReference>
<comment type="similarity">
    <text evidence="1">Belongs to the TRAFAC class TrmE-Era-EngA-EngB-Septin-like GTPase superfamily. AIG1/Toc34/Toc159-like paraseptin GTPase family. IAN subfamily.</text>
</comment>
<reference evidence="6" key="1">
    <citation type="submission" date="2018-11" db="EMBL/GenBank/DDBJ databases">
        <authorList>
            <person name="Alioto T."/>
            <person name="Alioto T."/>
        </authorList>
    </citation>
    <scope>NUCLEOTIDE SEQUENCE</scope>
</reference>
<dbReference type="Pfam" id="PF04548">
    <property type="entry name" value="AIG1"/>
    <property type="match status" value="1"/>
</dbReference>
<name>A0A8B6FLD2_MYTGA</name>
<dbReference type="Gene3D" id="3.40.50.300">
    <property type="entry name" value="P-loop containing nucleotide triphosphate hydrolases"/>
    <property type="match status" value="1"/>
</dbReference>
<dbReference type="Proteomes" id="UP000596742">
    <property type="component" value="Unassembled WGS sequence"/>
</dbReference>
<organism evidence="6 7">
    <name type="scientific">Mytilus galloprovincialis</name>
    <name type="common">Mediterranean mussel</name>
    <dbReference type="NCBI Taxonomy" id="29158"/>
    <lineage>
        <taxon>Eukaryota</taxon>
        <taxon>Metazoa</taxon>
        <taxon>Spiralia</taxon>
        <taxon>Lophotrochozoa</taxon>
        <taxon>Mollusca</taxon>
        <taxon>Bivalvia</taxon>
        <taxon>Autobranchia</taxon>
        <taxon>Pteriomorphia</taxon>
        <taxon>Mytilida</taxon>
        <taxon>Mytiloidea</taxon>
        <taxon>Mytilidae</taxon>
        <taxon>Mytilinae</taxon>
        <taxon>Mytilus</taxon>
    </lineage>
</organism>
<sequence length="336" mass="37961">MENDSPTTEPTTETIWHVVVIGKSGTGKSATCNTLLGGNAFDSKFSNTPTTKSCKSAKSFIDDIKRNIMIIDTPGIFDVEEDTDAINAEMKRCIELSRPGFNAILMVVSLSERFTSEDQEIFTQYKHHFGAEIMNYVIVVFTNADRLEGSIESYVENAPSALKMFLKSCGDRYFAIENKQSDNEIKDKQRKDLLSIIMKMVHQNKGCMYTDYNVGISRENTEDKIREKLRKEMQPEFERQETILKRKIENNEGAIESQSSSMNVYSIDKFIGNYPKFSSLSRLPSPRNSSGSIGRNALRQENPADTINNKKEQISTETKITQTQGMQLCEIVSSNV</sequence>
<proteinExistence type="inferred from homology"/>
<dbReference type="PANTHER" id="PTHR10903:SF184">
    <property type="entry name" value="GTP-BINDING PROTEIN A"/>
    <property type="match status" value="1"/>
</dbReference>
<gene>
    <name evidence="6" type="ORF">MGAL_10B073192</name>
</gene>
<dbReference type="OrthoDB" id="8954335at2759"/>
<evidence type="ECO:0000256" key="3">
    <source>
        <dbReference type="ARBA" id="ARBA00023134"/>
    </source>
</evidence>
<evidence type="ECO:0000256" key="1">
    <source>
        <dbReference type="ARBA" id="ARBA00008535"/>
    </source>
</evidence>
<evidence type="ECO:0000259" key="5">
    <source>
        <dbReference type="PROSITE" id="PS51720"/>
    </source>
</evidence>
<dbReference type="PANTHER" id="PTHR10903">
    <property type="entry name" value="GTPASE, IMAP FAMILY MEMBER-RELATED"/>
    <property type="match status" value="1"/>
</dbReference>
<evidence type="ECO:0000313" key="7">
    <source>
        <dbReference type="Proteomes" id="UP000596742"/>
    </source>
</evidence>
<dbReference type="InterPro" id="IPR045058">
    <property type="entry name" value="GIMA/IAN/Toc"/>
</dbReference>
<evidence type="ECO:0000256" key="2">
    <source>
        <dbReference type="ARBA" id="ARBA00022741"/>
    </source>
</evidence>
<comment type="caution">
    <text evidence="6">The sequence shown here is derived from an EMBL/GenBank/DDBJ whole genome shotgun (WGS) entry which is preliminary data.</text>
</comment>
<dbReference type="GO" id="GO:0005525">
    <property type="term" value="F:GTP binding"/>
    <property type="evidence" value="ECO:0007669"/>
    <property type="project" value="UniProtKB-KW"/>
</dbReference>
<dbReference type="EMBL" id="UYJE01007124">
    <property type="protein sequence ID" value="VDI52003.1"/>
    <property type="molecule type" value="Genomic_DNA"/>
</dbReference>
<feature type="domain" description="AIG1-type G" evidence="5">
    <location>
        <begin position="13"/>
        <end position="218"/>
    </location>
</feature>
<dbReference type="FunFam" id="3.40.50.300:FF:000366">
    <property type="entry name" value="GTPase, IMAP family member 2"/>
    <property type="match status" value="1"/>
</dbReference>
<keyword evidence="7" id="KW-1185">Reference proteome</keyword>
<dbReference type="SUPFAM" id="SSF52540">
    <property type="entry name" value="P-loop containing nucleoside triphosphate hydrolases"/>
    <property type="match status" value="1"/>
</dbReference>